<dbReference type="EMBL" id="CM042057">
    <property type="protein sequence ID" value="KAI3691883.1"/>
    <property type="molecule type" value="Genomic_DNA"/>
</dbReference>
<accession>A0ACB8Z2U1</accession>
<proteinExistence type="predicted"/>
<evidence type="ECO:0000313" key="2">
    <source>
        <dbReference type="Proteomes" id="UP001055879"/>
    </source>
</evidence>
<comment type="caution">
    <text evidence="1">The sequence shown here is derived from an EMBL/GenBank/DDBJ whole genome shotgun (WGS) entry which is preliminary data.</text>
</comment>
<reference evidence="1 2" key="2">
    <citation type="journal article" date="2022" name="Mol. Ecol. Resour.">
        <title>The genomes of chicory, endive, great burdock and yacon provide insights into Asteraceae paleo-polyploidization history and plant inulin production.</title>
        <authorList>
            <person name="Fan W."/>
            <person name="Wang S."/>
            <person name="Wang H."/>
            <person name="Wang A."/>
            <person name="Jiang F."/>
            <person name="Liu H."/>
            <person name="Zhao H."/>
            <person name="Xu D."/>
            <person name="Zhang Y."/>
        </authorList>
    </citation>
    <scope>NUCLEOTIDE SEQUENCE [LARGE SCALE GENOMIC DNA]</scope>
    <source>
        <strain evidence="2">cv. Niubang</strain>
    </source>
</reference>
<sequence length="255" mass="27880">MVSAEVARTAVGVIGNVTALILFLSPVPTFVKIVKKGAVEQFSPIPYLATFVNCGIWVLYGLPIVHPHSLLVITINGSGFLIETIYLFLFLIYSDRKQKIKVILITLAEILFLTVLAILVLTVAHTTKVRSNIVGSIAIVGNIMMYASPLSVMKLVITTKSVEYMPFSLSLFSLLNGISWTIYALIRFDPYIVIPNGLGSLLGISQLVLYATFYKSTKRQLAERKATVEMGNGMAEMGPSVSSVKKNNVAHNENP</sequence>
<dbReference type="Proteomes" id="UP001055879">
    <property type="component" value="Linkage Group LG11"/>
</dbReference>
<gene>
    <name evidence="1" type="ORF">L6452_31685</name>
</gene>
<evidence type="ECO:0000313" key="1">
    <source>
        <dbReference type="EMBL" id="KAI3691883.1"/>
    </source>
</evidence>
<keyword evidence="2" id="KW-1185">Reference proteome</keyword>
<organism evidence="1 2">
    <name type="scientific">Arctium lappa</name>
    <name type="common">Greater burdock</name>
    <name type="synonym">Lappa major</name>
    <dbReference type="NCBI Taxonomy" id="4217"/>
    <lineage>
        <taxon>Eukaryota</taxon>
        <taxon>Viridiplantae</taxon>
        <taxon>Streptophyta</taxon>
        <taxon>Embryophyta</taxon>
        <taxon>Tracheophyta</taxon>
        <taxon>Spermatophyta</taxon>
        <taxon>Magnoliopsida</taxon>
        <taxon>eudicotyledons</taxon>
        <taxon>Gunneridae</taxon>
        <taxon>Pentapetalae</taxon>
        <taxon>asterids</taxon>
        <taxon>campanulids</taxon>
        <taxon>Asterales</taxon>
        <taxon>Asteraceae</taxon>
        <taxon>Carduoideae</taxon>
        <taxon>Cardueae</taxon>
        <taxon>Arctiinae</taxon>
        <taxon>Arctium</taxon>
    </lineage>
</organism>
<protein>
    <submittedName>
        <fullName evidence="1">Uncharacterized protein</fullName>
    </submittedName>
</protein>
<reference evidence="2" key="1">
    <citation type="journal article" date="2022" name="Mol. Ecol. Resour.">
        <title>The genomes of chicory, endive, great burdock and yacon provide insights into Asteraceae palaeo-polyploidization history and plant inulin production.</title>
        <authorList>
            <person name="Fan W."/>
            <person name="Wang S."/>
            <person name="Wang H."/>
            <person name="Wang A."/>
            <person name="Jiang F."/>
            <person name="Liu H."/>
            <person name="Zhao H."/>
            <person name="Xu D."/>
            <person name="Zhang Y."/>
        </authorList>
    </citation>
    <scope>NUCLEOTIDE SEQUENCE [LARGE SCALE GENOMIC DNA]</scope>
    <source>
        <strain evidence="2">cv. Niubang</strain>
    </source>
</reference>
<name>A0ACB8Z2U1_ARCLA</name>